<keyword evidence="2" id="KW-1185">Reference proteome</keyword>
<dbReference type="OrthoDB" id="1654852at2759"/>
<gene>
    <name evidence="1" type="ORF">TSUD_203890</name>
</gene>
<evidence type="ECO:0008006" key="3">
    <source>
        <dbReference type="Google" id="ProtNLM"/>
    </source>
</evidence>
<dbReference type="PANTHER" id="PTHR47382">
    <property type="entry name" value="U-BOX DOMAIN-CONTAINING PROTEIN 52-LIKE"/>
    <property type="match status" value="1"/>
</dbReference>
<dbReference type="AlphaFoldDB" id="A0A2Z6M3T1"/>
<reference evidence="2" key="1">
    <citation type="journal article" date="2017" name="Front. Plant Sci.">
        <title>Climate Clever Clovers: New Paradigm to Reduce the Environmental Footprint of Ruminants by Breeding Low Methanogenic Forages Utilizing Haplotype Variation.</title>
        <authorList>
            <person name="Kaur P."/>
            <person name="Appels R."/>
            <person name="Bayer P.E."/>
            <person name="Keeble-Gagnere G."/>
            <person name="Wang J."/>
            <person name="Hirakawa H."/>
            <person name="Shirasawa K."/>
            <person name="Vercoe P."/>
            <person name="Stefanova K."/>
            <person name="Durmic Z."/>
            <person name="Nichols P."/>
            <person name="Revell C."/>
            <person name="Isobe S.N."/>
            <person name="Edwards D."/>
            <person name="Erskine W."/>
        </authorList>
    </citation>
    <scope>NUCLEOTIDE SEQUENCE [LARGE SCALE GENOMIC DNA]</scope>
    <source>
        <strain evidence="2">cv. Daliak</strain>
    </source>
</reference>
<accession>A0A2Z6M3T1</accession>
<evidence type="ECO:0000313" key="2">
    <source>
        <dbReference type="Proteomes" id="UP000242715"/>
    </source>
</evidence>
<organism evidence="1 2">
    <name type="scientific">Trifolium subterraneum</name>
    <name type="common">Subterranean clover</name>
    <dbReference type="NCBI Taxonomy" id="3900"/>
    <lineage>
        <taxon>Eukaryota</taxon>
        <taxon>Viridiplantae</taxon>
        <taxon>Streptophyta</taxon>
        <taxon>Embryophyta</taxon>
        <taxon>Tracheophyta</taxon>
        <taxon>Spermatophyta</taxon>
        <taxon>Magnoliopsida</taxon>
        <taxon>eudicotyledons</taxon>
        <taxon>Gunneridae</taxon>
        <taxon>Pentapetalae</taxon>
        <taxon>rosids</taxon>
        <taxon>fabids</taxon>
        <taxon>Fabales</taxon>
        <taxon>Fabaceae</taxon>
        <taxon>Papilionoideae</taxon>
        <taxon>50 kb inversion clade</taxon>
        <taxon>NPAAA clade</taxon>
        <taxon>Hologalegina</taxon>
        <taxon>IRL clade</taxon>
        <taxon>Trifolieae</taxon>
        <taxon>Trifolium</taxon>
    </lineage>
</organism>
<protein>
    <recommendedName>
        <fullName evidence="3">UspA domain-containing protein</fullName>
    </recommendedName>
</protein>
<name>A0A2Z6M3T1_TRISU</name>
<evidence type="ECO:0000313" key="1">
    <source>
        <dbReference type="EMBL" id="GAU14740.1"/>
    </source>
</evidence>
<sequence>MKKKLHDINDDDECLHCYDHESDEENTSGCGWAVGESSCCSSMEALSWALKHSVTPNSTTVSLVHVFPQVKLIPTPCKFFN</sequence>
<dbReference type="Proteomes" id="UP000242715">
    <property type="component" value="Unassembled WGS sequence"/>
</dbReference>
<dbReference type="PANTHER" id="PTHR47382:SF4">
    <property type="entry name" value="AMINOACYLTRANSFERASE, E1 UBIQUITIN-ACTIVATING ENZYME-RELATED"/>
    <property type="match status" value="1"/>
</dbReference>
<proteinExistence type="predicted"/>
<dbReference type="EMBL" id="DF973146">
    <property type="protein sequence ID" value="GAU14740.1"/>
    <property type="molecule type" value="Genomic_DNA"/>
</dbReference>